<comment type="caution">
    <text evidence="9">The sequence shown here is derived from an EMBL/GenBank/DDBJ whole genome shotgun (WGS) entry which is preliminary data.</text>
</comment>
<dbReference type="PANTHER" id="PTHR30221:SF1">
    <property type="entry name" value="SMALL-CONDUCTANCE MECHANOSENSITIVE CHANNEL"/>
    <property type="match status" value="1"/>
</dbReference>
<comment type="similarity">
    <text evidence="2">Belongs to the MscS (TC 1.A.23) family.</text>
</comment>
<evidence type="ECO:0000256" key="2">
    <source>
        <dbReference type="ARBA" id="ARBA00008017"/>
    </source>
</evidence>
<keyword evidence="4 6" id="KW-1133">Transmembrane helix</keyword>
<feature type="transmembrane region" description="Helical" evidence="6">
    <location>
        <begin position="122"/>
        <end position="140"/>
    </location>
</feature>
<keyword evidence="7" id="KW-0732">Signal</keyword>
<dbReference type="InterPro" id="IPR023408">
    <property type="entry name" value="MscS_beta-dom_sf"/>
</dbReference>
<dbReference type="Proteomes" id="UP000324595">
    <property type="component" value="Unassembled WGS sequence"/>
</dbReference>
<proteinExistence type="inferred from homology"/>
<organism evidence="9 10">
    <name type="scientific">Fodinibius salinus</name>
    <dbReference type="NCBI Taxonomy" id="860790"/>
    <lineage>
        <taxon>Bacteria</taxon>
        <taxon>Pseudomonadati</taxon>
        <taxon>Balneolota</taxon>
        <taxon>Balneolia</taxon>
        <taxon>Balneolales</taxon>
        <taxon>Balneolaceae</taxon>
        <taxon>Fodinibius</taxon>
    </lineage>
</organism>
<dbReference type="Gene3D" id="1.10.287.1260">
    <property type="match status" value="1"/>
</dbReference>
<evidence type="ECO:0000259" key="8">
    <source>
        <dbReference type="Pfam" id="PF00924"/>
    </source>
</evidence>
<evidence type="ECO:0000313" key="9">
    <source>
        <dbReference type="EMBL" id="TYP92720.1"/>
    </source>
</evidence>
<evidence type="ECO:0000313" key="10">
    <source>
        <dbReference type="Proteomes" id="UP000324595"/>
    </source>
</evidence>
<dbReference type="SUPFAM" id="SSF50182">
    <property type="entry name" value="Sm-like ribonucleoproteins"/>
    <property type="match status" value="1"/>
</dbReference>
<keyword evidence="10" id="KW-1185">Reference proteome</keyword>
<evidence type="ECO:0000256" key="4">
    <source>
        <dbReference type="ARBA" id="ARBA00022989"/>
    </source>
</evidence>
<evidence type="ECO:0000256" key="1">
    <source>
        <dbReference type="ARBA" id="ARBA00004141"/>
    </source>
</evidence>
<dbReference type="GO" id="GO:0016020">
    <property type="term" value="C:membrane"/>
    <property type="evidence" value="ECO:0007669"/>
    <property type="project" value="UniProtKB-SubCell"/>
</dbReference>
<reference evidence="9 10" key="1">
    <citation type="submission" date="2019-07" db="EMBL/GenBank/DDBJ databases">
        <title>Genomic Encyclopedia of Archaeal and Bacterial Type Strains, Phase II (KMG-II): from individual species to whole genera.</title>
        <authorList>
            <person name="Goeker M."/>
        </authorList>
    </citation>
    <scope>NUCLEOTIDE SEQUENCE [LARGE SCALE GENOMIC DNA]</scope>
    <source>
        <strain evidence="9 10">DSM 21935</strain>
    </source>
</reference>
<dbReference type="InterPro" id="IPR010920">
    <property type="entry name" value="LSM_dom_sf"/>
</dbReference>
<evidence type="ECO:0000256" key="6">
    <source>
        <dbReference type="SAM" id="Phobius"/>
    </source>
</evidence>
<keyword evidence="5 6" id="KW-0472">Membrane</keyword>
<comment type="subcellular location">
    <subcellularLocation>
        <location evidence="1">Membrane</location>
        <topology evidence="1">Multi-pass membrane protein</topology>
    </subcellularLocation>
</comment>
<dbReference type="SUPFAM" id="SSF82861">
    <property type="entry name" value="Mechanosensitive channel protein MscS (YggB), transmembrane region"/>
    <property type="match status" value="1"/>
</dbReference>
<dbReference type="AlphaFoldDB" id="A0A5D3YJN9"/>
<name>A0A5D3YJN9_9BACT</name>
<feature type="transmembrane region" description="Helical" evidence="6">
    <location>
        <begin position="146"/>
        <end position="166"/>
    </location>
</feature>
<sequence length="331" mass="36456">MDFQRYILVLFLLISGLLGGISAVNAAPIQQQSPDTVTIIGPIQVDTTSNSQASEDTTASEQSDTSSTLAELEKLISYGTILAVIFLLIITYFVNKLAVIILDNLSERFTNYRLGIKRTVPVFRLFIWILAFYIIIAGIINPPISTVLTVLASVGIAVGFAAQDILKNIFGGFMIILDRPFQVGDKIEVGDHYGEVLAIGLRSSRIVTPDDSIVSIPNGELMNKAVSNANASALDCLVVAEIFLPMEVDVETVKRIAYKAAVSSRYVYLQKPVSVIALNEVHEENYVVKLRVKAYVLDIRYEFPFKSDMTELILGELKNRDLLPKGALKNH</sequence>
<dbReference type="PANTHER" id="PTHR30221">
    <property type="entry name" value="SMALL-CONDUCTANCE MECHANOSENSITIVE CHANNEL"/>
    <property type="match status" value="1"/>
</dbReference>
<evidence type="ECO:0000256" key="5">
    <source>
        <dbReference type="ARBA" id="ARBA00023136"/>
    </source>
</evidence>
<dbReference type="InterPro" id="IPR006685">
    <property type="entry name" value="MscS_channel_2nd"/>
</dbReference>
<dbReference type="EMBL" id="VNHY01000003">
    <property type="protein sequence ID" value="TYP92720.1"/>
    <property type="molecule type" value="Genomic_DNA"/>
</dbReference>
<accession>A0A5D3YJN9</accession>
<dbReference type="InterPro" id="IPR045275">
    <property type="entry name" value="MscS_archaea/bacteria_type"/>
</dbReference>
<evidence type="ECO:0000256" key="3">
    <source>
        <dbReference type="ARBA" id="ARBA00022692"/>
    </source>
</evidence>
<dbReference type="OrthoDB" id="9809206at2"/>
<protein>
    <submittedName>
        <fullName evidence="9">Small-conductance mechanosensitive channel</fullName>
    </submittedName>
</protein>
<feature type="signal peptide" evidence="7">
    <location>
        <begin position="1"/>
        <end position="26"/>
    </location>
</feature>
<gene>
    <name evidence="9" type="ORF">LX73_2083</name>
</gene>
<feature type="transmembrane region" description="Helical" evidence="6">
    <location>
        <begin position="75"/>
        <end position="102"/>
    </location>
</feature>
<feature type="domain" description="Mechanosensitive ion channel MscS" evidence="8">
    <location>
        <begin position="164"/>
        <end position="230"/>
    </location>
</feature>
<evidence type="ECO:0000256" key="7">
    <source>
        <dbReference type="SAM" id="SignalP"/>
    </source>
</evidence>
<dbReference type="RefSeq" id="WP_148899410.1">
    <property type="nucleotide sequence ID" value="NZ_VNHY01000003.1"/>
</dbReference>
<dbReference type="GO" id="GO:0008381">
    <property type="term" value="F:mechanosensitive monoatomic ion channel activity"/>
    <property type="evidence" value="ECO:0007669"/>
    <property type="project" value="InterPro"/>
</dbReference>
<dbReference type="Pfam" id="PF00924">
    <property type="entry name" value="MS_channel_2nd"/>
    <property type="match status" value="1"/>
</dbReference>
<dbReference type="InterPro" id="IPR011014">
    <property type="entry name" value="MscS_channel_TM-2"/>
</dbReference>
<feature type="chain" id="PRO_5022973266" evidence="7">
    <location>
        <begin position="27"/>
        <end position="331"/>
    </location>
</feature>
<keyword evidence="3 6" id="KW-0812">Transmembrane</keyword>
<dbReference type="Gene3D" id="2.30.30.60">
    <property type="match status" value="1"/>
</dbReference>